<keyword evidence="6" id="KW-0812">Transmembrane</keyword>
<evidence type="ECO:0000256" key="7">
    <source>
        <dbReference type="SAM" id="SignalP"/>
    </source>
</evidence>
<organism evidence="9 10">
    <name type="scientific">Companilactobacillus baiquanensis</name>
    <dbReference type="NCBI Taxonomy" id="2486005"/>
    <lineage>
        <taxon>Bacteria</taxon>
        <taxon>Bacillati</taxon>
        <taxon>Bacillota</taxon>
        <taxon>Bacilli</taxon>
        <taxon>Lactobacillales</taxon>
        <taxon>Lactobacillaceae</taxon>
        <taxon>Companilactobacillus</taxon>
    </lineage>
</organism>
<evidence type="ECO:0000313" key="9">
    <source>
        <dbReference type="EMBL" id="MFC6322721.1"/>
    </source>
</evidence>
<dbReference type="EMBL" id="JBHSSN010000004">
    <property type="protein sequence ID" value="MFC6322721.1"/>
    <property type="molecule type" value="Genomic_DNA"/>
</dbReference>
<keyword evidence="1" id="KW-0134">Cell wall</keyword>
<keyword evidence="3 7" id="KW-0732">Signal</keyword>
<keyword evidence="6" id="KW-1133">Transmembrane helix</keyword>
<evidence type="ECO:0000256" key="1">
    <source>
        <dbReference type="ARBA" id="ARBA00022512"/>
    </source>
</evidence>
<dbReference type="RefSeq" id="WP_125593260.1">
    <property type="nucleotide sequence ID" value="NZ_JBHSSN010000004.1"/>
</dbReference>
<keyword evidence="2" id="KW-0964">Secreted</keyword>
<feature type="transmembrane region" description="Helical" evidence="6">
    <location>
        <begin position="603"/>
        <end position="621"/>
    </location>
</feature>
<accession>A0ABW1USR3</accession>
<evidence type="ECO:0000259" key="8">
    <source>
        <dbReference type="PROSITE" id="PS50847"/>
    </source>
</evidence>
<feature type="compositionally biased region" description="Acidic residues" evidence="5">
    <location>
        <begin position="531"/>
        <end position="554"/>
    </location>
</feature>
<evidence type="ECO:0000256" key="5">
    <source>
        <dbReference type="SAM" id="MobiDB-lite"/>
    </source>
</evidence>
<feature type="compositionally biased region" description="Basic and acidic residues" evidence="5">
    <location>
        <begin position="361"/>
        <end position="378"/>
    </location>
</feature>
<dbReference type="NCBIfam" id="TIGR01167">
    <property type="entry name" value="LPXTG_anchor"/>
    <property type="match status" value="1"/>
</dbReference>
<feature type="region of interest" description="Disordered" evidence="5">
    <location>
        <begin position="445"/>
        <end position="597"/>
    </location>
</feature>
<feature type="compositionally biased region" description="Polar residues" evidence="5">
    <location>
        <begin position="64"/>
        <end position="80"/>
    </location>
</feature>
<keyword evidence="9" id="KW-0176">Collagen</keyword>
<feature type="compositionally biased region" description="Low complexity" evidence="5">
    <location>
        <begin position="95"/>
        <end position="119"/>
    </location>
</feature>
<reference evidence="10" key="1">
    <citation type="journal article" date="2019" name="Int. J. Syst. Evol. Microbiol.">
        <title>The Global Catalogue of Microorganisms (GCM) 10K type strain sequencing project: providing services to taxonomists for standard genome sequencing and annotation.</title>
        <authorList>
            <consortium name="The Broad Institute Genomics Platform"/>
            <consortium name="The Broad Institute Genome Sequencing Center for Infectious Disease"/>
            <person name="Wu L."/>
            <person name="Ma J."/>
        </authorList>
    </citation>
    <scope>NUCLEOTIDE SEQUENCE [LARGE SCALE GENOMIC DNA]</scope>
    <source>
        <strain evidence="10">CCM 8895</strain>
    </source>
</reference>
<feature type="signal peptide" evidence="7">
    <location>
        <begin position="1"/>
        <end position="31"/>
    </location>
</feature>
<sequence length="627" mass="67779">MTKKGSKWALSCVATSAAVLSFIVVSNNTYADEVSSNTQPATDVTTSTTTNTDTDQTNNQQTDHQSAPVQTQQTKAPTNAVSTNSNRMYIQSMAQAPTTQAPAQTTTQATSSNTTQPATYAANSDVQDGGNVEDDLPSKTNLLDYAAYFHIFANEATLNAHTNGNIAVGTLNGNVNFGTNIKEELLDKDISYIQNINKIASSSFVSAGNNRTNKVVFGDNVDVNVSNPNRTNVDGTDIDSLTKSETYEDKNGNVYIDFAKIFSELDVKSEAYSLMDPNVEITASDFPDQNNRVINLQDYRPNDQNQIVINLSKDVLNSNTPLTIAGLSKDPDGTTVIINVDTEGDPDYTITSQIKVIYNNNEDRPDPSETSDEERPNQETEYFGDNHLLWNFYDSTASNKIYNGTINVDRPFQGSILAPAATINANQNLDGNIVADKVNVNAETHRWDLQDSSDKETDFEEPMTLPGIDVQLPDENEDGGNEGIDPEEPLVPDENDGNEDGETPTDPEKPDENDGNEDGETPTDPEKPDENDGNEEDETPTDSEYPEESDENNGDSEGLLPGGSITNGSSENNQDGLITGSTNATTNKSTGASFPQTGMKTTGLISLLGVVLAAIVGVFGYKKRKDI</sequence>
<feature type="compositionally biased region" description="Polar residues" evidence="5">
    <location>
        <begin position="564"/>
        <end position="597"/>
    </location>
</feature>
<evidence type="ECO:0000313" key="10">
    <source>
        <dbReference type="Proteomes" id="UP001596186"/>
    </source>
</evidence>
<feature type="compositionally biased region" description="Acidic residues" evidence="5">
    <location>
        <begin position="513"/>
        <end position="523"/>
    </location>
</feature>
<feature type="region of interest" description="Disordered" evidence="5">
    <location>
        <begin position="359"/>
        <end position="381"/>
    </location>
</feature>
<gene>
    <name evidence="9" type="ORF">ACFP1F_02925</name>
</gene>
<dbReference type="Pfam" id="PF20597">
    <property type="entry name" value="pAdhesive_15"/>
    <property type="match status" value="1"/>
</dbReference>
<keyword evidence="4" id="KW-0572">Peptidoglycan-anchor</keyword>
<evidence type="ECO:0000256" key="3">
    <source>
        <dbReference type="ARBA" id="ARBA00022729"/>
    </source>
</evidence>
<feature type="compositionally biased region" description="Low complexity" evidence="5">
    <location>
        <begin position="38"/>
        <end position="63"/>
    </location>
</feature>
<proteinExistence type="predicted"/>
<keyword evidence="10" id="KW-1185">Reference proteome</keyword>
<dbReference type="InterPro" id="IPR026588">
    <property type="entry name" value="Choice_anch_A"/>
</dbReference>
<dbReference type="PROSITE" id="PS50847">
    <property type="entry name" value="GRAM_POS_ANCHORING"/>
    <property type="match status" value="1"/>
</dbReference>
<feature type="region of interest" description="Disordered" evidence="5">
    <location>
        <begin position="95"/>
        <end position="135"/>
    </location>
</feature>
<feature type="compositionally biased region" description="Basic and acidic residues" evidence="5">
    <location>
        <begin position="445"/>
        <end position="456"/>
    </location>
</feature>
<keyword evidence="6" id="KW-0472">Membrane</keyword>
<comment type="caution">
    <text evidence="9">The sequence shown here is derived from an EMBL/GenBank/DDBJ whole genome shotgun (WGS) entry which is preliminary data.</text>
</comment>
<dbReference type="Proteomes" id="UP001596186">
    <property type="component" value="Unassembled WGS sequence"/>
</dbReference>
<feature type="region of interest" description="Disordered" evidence="5">
    <location>
        <begin position="32"/>
        <end position="80"/>
    </location>
</feature>
<evidence type="ECO:0000256" key="6">
    <source>
        <dbReference type="SAM" id="Phobius"/>
    </source>
</evidence>
<feature type="chain" id="PRO_5045576084" evidence="7">
    <location>
        <begin position="32"/>
        <end position="627"/>
    </location>
</feature>
<evidence type="ECO:0000256" key="2">
    <source>
        <dbReference type="ARBA" id="ARBA00022525"/>
    </source>
</evidence>
<feature type="domain" description="Gram-positive cocci surface proteins LPxTG" evidence="8">
    <location>
        <begin position="594"/>
        <end position="627"/>
    </location>
</feature>
<protein>
    <submittedName>
        <fullName evidence="9">Collagen-binding domain-containing protein</fullName>
    </submittedName>
</protein>
<feature type="compositionally biased region" description="Acidic residues" evidence="5">
    <location>
        <begin position="472"/>
        <end position="505"/>
    </location>
</feature>
<name>A0ABW1USR3_9LACO</name>
<evidence type="ECO:0000256" key="4">
    <source>
        <dbReference type="ARBA" id="ARBA00023088"/>
    </source>
</evidence>
<dbReference type="InterPro" id="IPR019931">
    <property type="entry name" value="LPXTG_anchor"/>
</dbReference>